<evidence type="ECO:0000313" key="2">
    <source>
        <dbReference type="Proteomes" id="UP000061569"/>
    </source>
</evidence>
<dbReference type="Proteomes" id="UP000061569">
    <property type="component" value="Chromosome"/>
</dbReference>
<proteinExistence type="predicted"/>
<reference evidence="1 2" key="1">
    <citation type="submission" date="2015-11" db="EMBL/GenBank/DDBJ databases">
        <title>Genome sequences of Lysobacter enzymogenes strain C3 and Lysobacter antibioticus ATCC 29479.</title>
        <authorList>
            <person name="Kobayashi D.Y."/>
        </authorList>
    </citation>
    <scope>NUCLEOTIDE SEQUENCE [LARGE SCALE GENOMIC DNA]</scope>
    <source>
        <strain evidence="1 2">C3</strain>
    </source>
</reference>
<name>A0A0S2DFF1_LYSEN</name>
<dbReference type="AlphaFoldDB" id="A0A0S2DFF1"/>
<gene>
    <name evidence="1" type="ORF">GLE_2005</name>
</gene>
<accession>A0A0S2DFF1</accession>
<evidence type="ECO:0000313" key="1">
    <source>
        <dbReference type="EMBL" id="ALN57355.1"/>
    </source>
</evidence>
<dbReference type="KEGG" id="lez:GLE_2005"/>
<organism evidence="1 2">
    <name type="scientific">Lysobacter enzymogenes</name>
    <dbReference type="NCBI Taxonomy" id="69"/>
    <lineage>
        <taxon>Bacteria</taxon>
        <taxon>Pseudomonadati</taxon>
        <taxon>Pseudomonadota</taxon>
        <taxon>Gammaproteobacteria</taxon>
        <taxon>Lysobacterales</taxon>
        <taxon>Lysobacteraceae</taxon>
        <taxon>Lysobacter</taxon>
    </lineage>
</organism>
<dbReference type="OrthoDB" id="9773892at2"/>
<dbReference type="PATRIC" id="fig|69.6.peg.1972"/>
<dbReference type="EMBL" id="CP013140">
    <property type="protein sequence ID" value="ALN57355.1"/>
    <property type="molecule type" value="Genomic_DNA"/>
</dbReference>
<protein>
    <submittedName>
        <fullName evidence="1">Uncharacterized protein</fullName>
    </submittedName>
</protein>
<sequence>MDAAALRDALEDFLGAARFAKFKAAGFEPRMFYWQEREWDRFVEAHPQFAPAQPELAALLRFCLLHRQDLLPDRIEVVHATVYYVRDEAEPSATRFPHSGLGPYYTQGAPHPDPTHAVWYCPTCRELALAAQT</sequence>